<dbReference type="InterPro" id="IPR051218">
    <property type="entry name" value="Sec_MonoDiacylglyc_Lipase"/>
</dbReference>
<dbReference type="InterPro" id="IPR029058">
    <property type="entry name" value="AB_hydrolase_fold"/>
</dbReference>
<dbReference type="PANTHER" id="PTHR45856:SF24">
    <property type="entry name" value="FUNGAL LIPASE-LIKE DOMAIN-CONTAINING PROTEIN"/>
    <property type="match status" value="1"/>
</dbReference>
<comment type="caution">
    <text evidence="2">The sequence shown here is derived from an EMBL/GenBank/DDBJ whole genome shotgun (WGS) entry which is preliminary data.</text>
</comment>
<protein>
    <recommendedName>
        <fullName evidence="1">Fungal lipase-type domain-containing protein</fullName>
    </recommendedName>
</protein>
<dbReference type="SUPFAM" id="SSF53474">
    <property type="entry name" value="alpha/beta-Hydrolases"/>
    <property type="match status" value="1"/>
</dbReference>
<keyword evidence="3" id="KW-1185">Reference proteome</keyword>
<evidence type="ECO:0000313" key="2">
    <source>
        <dbReference type="EMBL" id="KAJ1923089.1"/>
    </source>
</evidence>
<dbReference type="InterPro" id="IPR002921">
    <property type="entry name" value="Fungal_lipase-type"/>
</dbReference>
<dbReference type="PANTHER" id="PTHR45856">
    <property type="entry name" value="ALPHA/BETA-HYDROLASES SUPERFAMILY PROTEIN"/>
    <property type="match status" value="1"/>
</dbReference>
<sequence>MAICVGCTRASVPRAKGSDVKTLTANQTSVLRTFAFYALASYQDVTDWGCSACINETKGTSFVSQFNSSTEGVHWYLAVHPTTHTIILSFEGTTSERAMTYFKDIQITRTPWPPGVDDSSVHNGFLESMMAGAPGAMVALEKQWAKTPNYRLAITGHSLGAAQAVLFVTYLAVRRRQWLVNTTVYTYGQPRVGNAAFVAYYQSLGVPTTRVVNQHDVVPRMPTRAWGFAHHGNEVWIRPDDSAVVICPSMGDEENPQCSVSLSWHELNVADHRQYFDART</sequence>
<dbReference type="Gene3D" id="3.40.50.1820">
    <property type="entry name" value="alpha/beta hydrolase"/>
    <property type="match status" value="1"/>
</dbReference>
<name>A0A9W8A8P6_9FUNG</name>
<reference evidence="2" key="1">
    <citation type="submission" date="2022-07" db="EMBL/GenBank/DDBJ databases">
        <title>Phylogenomic reconstructions and comparative analyses of Kickxellomycotina fungi.</title>
        <authorList>
            <person name="Reynolds N.K."/>
            <person name="Stajich J.E."/>
            <person name="Barry K."/>
            <person name="Grigoriev I.V."/>
            <person name="Crous P."/>
            <person name="Smith M.E."/>
        </authorList>
    </citation>
    <scope>NUCLEOTIDE SEQUENCE</scope>
    <source>
        <strain evidence="2">RSA 861</strain>
    </source>
</reference>
<evidence type="ECO:0000313" key="3">
    <source>
        <dbReference type="Proteomes" id="UP001150569"/>
    </source>
</evidence>
<gene>
    <name evidence="2" type="ORF">IWQ60_006095</name>
</gene>
<dbReference type="AlphaFoldDB" id="A0A9W8A8P6"/>
<feature type="domain" description="Fungal lipase-type" evidence="1">
    <location>
        <begin position="88"/>
        <end position="224"/>
    </location>
</feature>
<proteinExistence type="predicted"/>
<accession>A0A9W8A8P6</accession>
<evidence type="ECO:0000259" key="1">
    <source>
        <dbReference type="Pfam" id="PF01764"/>
    </source>
</evidence>
<dbReference type="Pfam" id="PF01764">
    <property type="entry name" value="Lipase_3"/>
    <property type="match status" value="1"/>
</dbReference>
<dbReference type="OrthoDB" id="438440at2759"/>
<dbReference type="Proteomes" id="UP001150569">
    <property type="component" value="Unassembled WGS sequence"/>
</dbReference>
<dbReference type="CDD" id="cd00519">
    <property type="entry name" value="Lipase_3"/>
    <property type="match status" value="1"/>
</dbReference>
<dbReference type="EMBL" id="JANBPT010000355">
    <property type="protein sequence ID" value="KAJ1923089.1"/>
    <property type="molecule type" value="Genomic_DNA"/>
</dbReference>
<dbReference type="GO" id="GO:0006629">
    <property type="term" value="P:lipid metabolic process"/>
    <property type="evidence" value="ECO:0007669"/>
    <property type="project" value="InterPro"/>
</dbReference>
<organism evidence="2 3">
    <name type="scientific">Tieghemiomyces parasiticus</name>
    <dbReference type="NCBI Taxonomy" id="78921"/>
    <lineage>
        <taxon>Eukaryota</taxon>
        <taxon>Fungi</taxon>
        <taxon>Fungi incertae sedis</taxon>
        <taxon>Zoopagomycota</taxon>
        <taxon>Kickxellomycotina</taxon>
        <taxon>Dimargaritomycetes</taxon>
        <taxon>Dimargaritales</taxon>
        <taxon>Dimargaritaceae</taxon>
        <taxon>Tieghemiomyces</taxon>
    </lineage>
</organism>